<dbReference type="SUPFAM" id="SSF54506">
    <property type="entry name" value="Diaminopimelate epimerase-like"/>
    <property type="match status" value="2"/>
</dbReference>
<dbReference type="AlphaFoldDB" id="A0A917NAE4"/>
<dbReference type="PANTHER" id="PTHR31689">
    <property type="entry name" value="DIAMINOPIMELATE EPIMERASE, CHLOROPLASTIC"/>
    <property type="match status" value="1"/>
</dbReference>
<reference evidence="3" key="1">
    <citation type="journal article" date="2014" name="Int. J. Syst. Evol. Microbiol.">
        <title>Complete genome sequence of Corynebacterium casei LMG S-19264T (=DSM 44701T), isolated from a smear-ripened cheese.</title>
        <authorList>
            <consortium name="US DOE Joint Genome Institute (JGI-PGF)"/>
            <person name="Walter F."/>
            <person name="Albersmeier A."/>
            <person name="Kalinowski J."/>
            <person name="Ruckert C."/>
        </authorList>
    </citation>
    <scope>NUCLEOTIDE SEQUENCE</scope>
    <source>
        <strain evidence="3">JCM 13919</strain>
    </source>
</reference>
<reference evidence="3" key="2">
    <citation type="submission" date="2020-09" db="EMBL/GenBank/DDBJ databases">
        <authorList>
            <person name="Sun Q."/>
            <person name="Ohkuma M."/>
        </authorList>
    </citation>
    <scope>NUCLEOTIDE SEQUENCE</scope>
    <source>
        <strain evidence="3">JCM 13919</strain>
    </source>
</reference>
<dbReference type="GO" id="GO:0008837">
    <property type="term" value="F:diaminopimelate epimerase activity"/>
    <property type="evidence" value="ECO:0007669"/>
    <property type="project" value="InterPro"/>
</dbReference>
<keyword evidence="2" id="KW-0413">Isomerase</keyword>
<dbReference type="GO" id="GO:0005829">
    <property type="term" value="C:cytosol"/>
    <property type="evidence" value="ECO:0007669"/>
    <property type="project" value="TreeGrafter"/>
</dbReference>
<evidence type="ECO:0000256" key="1">
    <source>
        <dbReference type="ARBA" id="ARBA00010219"/>
    </source>
</evidence>
<evidence type="ECO:0000256" key="2">
    <source>
        <dbReference type="ARBA" id="ARBA00023235"/>
    </source>
</evidence>
<dbReference type="GO" id="GO:0009089">
    <property type="term" value="P:lysine biosynthetic process via diaminopimelate"/>
    <property type="evidence" value="ECO:0007669"/>
    <property type="project" value="InterPro"/>
</dbReference>
<dbReference type="Gene3D" id="3.10.310.10">
    <property type="entry name" value="Diaminopimelate Epimerase, Chain A, domain 1"/>
    <property type="match status" value="2"/>
</dbReference>
<organism evidence="3 4">
    <name type="scientific">Legionella impletisoli</name>
    <dbReference type="NCBI Taxonomy" id="343510"/>
    <lineage>
        <taxon>Bacteria</taxon>
        <taxon>Pseudomonadati</taxon>
        <taxon>Pseudomonadota</taxon>
        <taxon>Gammaproteobacteria</taxon>
        <taxon>Legionellales</taxon>
        <taxon>Legionellaceae</taxon>
        <taxon>Legionella</taxon>
    </lineage>
</organism>
<keyword evidence="4" id="KW-1185">Reference proteome</keyword>
<dbReference type="RefSeq" id="WP_131776189.1">
    <property type="nucleotide sequence ID" value="NZ_BMOB01000003.1"/>
</dbReference>
<dbReference type="InterPro" id="IPR001653">
    <property type="entry name" value="DAP_epimerase_DapF"/>
</dbReference>
<evidence type="ECO:0000313" key="4">
    <source>
        <dbReference type="Proteomes" id="UP000630149"/>
    </source>
</evidence>
<dbReference type="Proteomes" id="UP000630149">
    <property type="component" value="Unassembled WGS sequence"/>
</dbReference>
<comment type="similarity">
    <text evidence="1">Belongs to the diaminopimelate epimerase family.</text>
</comment>
<dbReference type="EMBL" id="BMOB01000003">
    <property type="protein sequence ID" value="GGI82417.1"/>
    <property type="molecule type" value="Genomic_DNA"/>
</dbReference>
<dbReference type="OrthoDB" id="9805408at2"/>
<dbReference type="PANTHER" id="PTHR31689:SF0">
    <property type="entry name" value="DIAMINOPIMELATE EPIMERASE"/>
    <property type="match status" value="1"/>
</dbReference>
<gene>
    <name evidence="3" type="primary">dapF</name>
    <name evidence="3" type="ORF">GCM10007966_08760</name>
</gene>
<protein>
    <submittedName>
        <fullName evidence="3">Diaminopimelate epimerase</fullName>
    </submittedName>
</protein>
<comment type="caution">
    <text evidence="3">The sequence shown here is derived from an EMBL/GenBank/DDBJ whole genome shotgun (WGS) entry which is preliminary data.</text>
</comment>
<evidence type="ECO:0000313" key="3">
    <source>
        <dbReference type="EMBL" id="GGI82417.1"/>
    </source>
</evidence>
<proteinExistence type="inferred from homology"/>
<sequence>MKEYPNIQLAEGCQNTFILVDCLKEKTLDDASLETIHQILVREERDDAMILLDGVAKDDTYFFIMWVLGRDKAMGDFCGNGSRACAAYMYSHYPMFEQFVIRTPKADRPLHRYDDQTYSIQLPKVNFKPDNKFFSHKTQFHRNKGFYCYDFAGFRFYYTDAIEPHFILPQELSSEALLALGQQLNHLTDEFPLGMNITSYREIEKNYLKAQTYERGVQRPTQSCGTGATCAAAFYLEDKVGEVKIKNPGGILTLVNHPDSIELIGPALLTGVISWPNE</sequence>
<accession>A0A917NAE4</accession>
<name>A0A917NAE4_9GAMM</name>